<feature type="region of interest" description="Disordered" evidence="1">
    <location>
        <begin position="83"/>
        <end position="106"/>
    </location>
</feature>
<accession>A0A0A9C047</accession>
<feature type="compositionally biased region" description="Polar residues" evidence="1">
    <location>
        <begin position="90"/>
        <end position="106"/>
    </location>
</feature>
<evidence type="ECO:0000256" key="1">
    <source>
        <dbReference type="SAM" id="MobiDB-lite"/>
    </source>
</evidence>
<reference evidence="2" key="2">
    <citation type="journal article" date="2015" name="Data Brief">
        <title>Shoot transcriptome of the giant reed, Arundo donax.</title>
        <authorList>
            <person name="Barrero R.A."/>
            <person name="Guerrero F.D."/>
            <person name="Moolhuijzen P."/>
            <person name="Goolsby J.A."/>
            <person name="Tidwell J."/>
            <person name="Bellgard S.E."/>
            <person name="Bellgard M.I."/>
        </authorList>
    </citation>
    <scope>NUCLEOTIDE SEQUENCE</scope>
    <source>
        <tissue evidence="2">Shoot tissue taken approximately 20 cm above the soil surface</tissue>
    </source>
</reference>
<sequence>MASSSCTDHVLLAPSSRRHPLLPSPLPIRLPFSLASHRAASLHAPFLPPHKPTGDCRLLRPHLESGAAPLVKFAPGDCRLPPPRLVPSRMPSSPTRLVSGWLQSKV</sequence>
<evidence type="ECO:0000313" key="2">
    <source>
        <dbReference type="EMBL" id="JAD66780.1"/>
    </source>
</evidence>
<organism evidence="2">
    <name type="scientific">Arundo donax</name>
    <name type="common">Giant reed</name>
    <name type="synonym">Donax arundinaceus</name>
    <dbReference type="NCBI Taxonomy" id="35708"/>
    <lineage>
        <taxon>Eukaryota</taxon>
        <taxon>Viridiplantae</taxon>
        <taxon>Streptophyta</taxon>
        <taxon>Embryophyta</taxon>
        <taxon>Tracheophyta</taxon>
        <taxon>Spermatophyta</taxon>
        <taxon>Magnoliopsida</taxon>
        <taxon>Liliopsida</taxon>
        <taxon>Poales</taxon>
        <taxon>Poaceae</taxon>
        <taxon>PACMAD clade</taxon>
        <taxon>Arundinoideae</taxon>
        <taxon>Arundineae</taxon>
        <taxon>Arundo</taxon>
    </lineage>
</organism>
<protein>
    <submittedName>
        <fullName evidence="2">PDIL2-3</fullName>
    </submittedName>
</protein>
<name>A0A0A9C047_ARUDO</name>
<dbReference type="EMBL" id="GBRH01231115">
    <property type="protein sequence ID" value="JAD66780.1"/>
    <property type="molecule type" value="Transcribed_RNA"/>
</dbReference>
<dbReference type="AlphaFoldDB" id="A0A0A9C047"/>
<proteinExistence type="predicted"/>
<reference evidence="2" key="1">
    <citation type="submission" date="2014-09" db="EMBL/GenBank/DDBJ databases">
        <authorList>
            <person name="Magalhaes I.L.F."/>
            <person name="Oliveira U."/>
            <person name="Santos F.R."/>
            <person name="Vidigal T.H.D.A."/>
            <person name="Brescovit A.D."/>
            <person name="Santos A.J."/>
        </authorList>
    </citation>
    <scope>NUCLEOTIDE SEQUENCE</scope>
    <source>
        <tissue evidence="2">Shoot tissue taken approximately 20 cm above the soil surface</tissue>
    </source>
</reference>